<keyword evidence="15" id="KW-1185">Reference proteome</keyword>
<evidence type="ECO:0000256" key="6">
    <source>
        <dbReference type="ARBA" id="ARBA00022840"/>
    </source>
</evidence>
<evidence type="ECO:0000259" key="13">
    <source>
        <dbReference type="SMART" id="SM01016"/>
    </source>
</evidence>
<keyword evidence="7 10" id="KW-0648">Protein biosynthesis</keyword>
<evidence type="ECO:0000256" key="4">
    <source>
        <dbReference type="ARBA" id="ARBA00022598"/>
    </source>
</evidence>
<feature type="domain" description="DALR anticodon binding" evidence="12">
    <location>
        <begin position="429"/>
        <end position="556"/>
    </location>
</feature>
<dbReference type="CDD" id="cd00671">
    <property type="entry name" value="ArgRS_core"/>
    <property type="match status" value="1"/>
</dbReference>
<dbReference type="Pfam" id="PF05746">
    <property type="entry name" value="DALR_1"/>
    <property type="match status" value="1"/>
</dbReference>
<dbReference type="PANTHER" id="PTHR11956:SF5">
    <property type="entry name" value="ARGININE--TRNA LIGASE, CYTOPLASMIC"/>
    <property type="match status" value="1"/>
</dbReference>
<evidence type="ECO:0000256" key="11">
    <source>
        <dbReference type="RuleBase" id="RU363038"/>
    </source>
</evidence>
<dbReference type="EMBL" id="CP025198">
    <property type="protein sequence ID" value="AXE39791.1"/>
    <property type="molecule type" value="Genomic_DNA"/>
</dbReference>
<evidence type="ECO:0000313" key="14">
    <source>
        <dbReference type="EMBL" id="AXE39791.1"/>
    </source>
</evidence>
<dbReference type="InterPro" id="IPR009080">
    <property type="entry name" value="tRNAsynth_Ia_anticodon-bd"/>
</dbReference>
<dbReference type="SMART" id="SM01016">
    <property type="entry name" value="Arg_tRNA_synt_N"/>
    <property type="match status" value="1"/>
</dbReference>
<comment type="similarity">
    <text evidence="2 10 11">Belongs to the class-I aminoacyl-tRNA synthetase family.</text>
</comment>
<dbReference type="Pfam" id="PF03485">
    <property type="entry name" value="Arg_tRNA_synt_N"/>
    <property type="match status" value="1"/>
</dbReference>
<dbReference type="InterPro" id="IPR035684">
    <property type="entry name" value="ArgRS_core"/>
</dbReference>
<protein>
    <recommendedName>
        <fullName evidence="10">Arginine--tRNA ligase</fullName>
        <ecNumber evidence="10">6.1.1.19</ecNumber>
    </recommendedName>
    <alternativeName>
        <fullName evidence="10">Arginyl-tRNA synthetase</fullName>
        <shortName evidence="10">ArgRS</shortName>
    </alternativeName>
</protein>
<evidence type="ECO:0000256" key="7">
    <source>
        <dbReference type="ARBA" id="ARBA00022917"/>
    </source>
</evidence>
<dbReference type="FunFam" id="3.40.50.620:FF:000116">
    <property type="entry name" value="Arginine--tRNA ligase"/>
    <property type="match status" value="1"/>
</dbReference>
<evidence type="ECO:0000256" key="8">
    <source>
        <dbReference type="ARBA" id="ARBA00023146"/>
    </source>
</evidence>
<comment type="subcellular location">
    <subcellularLocation>
        <location evidence="1 10">Cytoplasm</location>
    </subcellularLocation>
</comment>
<keyword evidence="5 10" id="KW-0547">Nucleotide-binding</keyword>
<evidence type="ECO:0000256" key="10">
    <source>
        <dbReference type="HAMAP-Rule" id="MF_00123"/>
    </source>
</evidence>
<evidence type="ECO:0000256" key="3">
    <source>
        <dbReference type="ARBA" id="ARBA00022490"/>
    </source>
</evidence>
<dbReference type="GO" id="GO:0005737">
    <property type="term" value="C:cytoplasm"/>
    <property type="evidence" value="ECO:0007669"/>
    <property type="project" value="UniProtKB-SubCell"/>
</dbReference>
<proteinExistence type="inferred from homology"/>
<dbReference type="EC" id="6.1.1.19" evidence="10"/>
<dbReference type="InterPro" id="IPR008909">
    <property type="entry name" value="DALR_anticod-bd"/>
</dbReference>
<dbReference type="CDD" id="cd07956">
    <property type="entry name" value="Anticodon_Ia_Arg"/>
    <property type="match status" value="1"/>
</dbReference>
<dbReference type="InterPro" id="IPR005148">
    <property type="entry name" value="Arg-tRNA-synth_N"/>
</dbReference>
<keyword evidence="3 10" id="KW-0963">Cytoplasm</keyword>
<dbReference type="GO" id="GO:0004814">
    <property type="term" value="F:arginine-tRNA ligase activity"/>
    <property type="evidence" value="ECO:0007669"/>
    <property type="project" value="UniProtKB-UniRule"/>
</dbReference>
<dbReference type="Proteomes" id="UP000251995">
    <property type="component" value="Chromosome"/>
</dbReference>
<dbReference type="OrthoDB" id="9803211at2"/>
<evidence type="ECO:0000313" key="15">
    <source>
        <dbReference type="Proteomes" id="UP000251995"/>
    </source>
</evidence>
<organism evidence="14 15">
    <name type="scientific">Acidipropionibacterium virtanenii</name>
    <dbReference type="NCBI Taxonomy" id="2057246"/>
    <lineage>
        <taxon>Bacteria</taxon>
        <taxon>Bacillati</taxon>
        <taxon>Actinomycetota</taxon>
        <taxon>Actinomycetes</taxon>
        <taxon>Propionibacteriales</taxon>
        <taxon>Propionibacteriaceae</taxon>
        <taxon>Acidipropionibacterium</taxon>
    </lineage>
</organism>
<dbReference type="KEGG" id="acij:JS278_02654"/>
<comment type="subunit">
    <text evidence="10">Monomer.</text>
</comment>
<dbReference type="PRINTS" id="PR01038">
    <property type="entry name" value="TRNASYNTHARG"/>
</dbReference>
<dbReference type="InterPro" id="IPR001278">
    <property type="entry name" value="Arg-tRNA-ligase"/>
</dbReference>
<evidence type="ECO:0000256" key="2">
    <source>
        <dbReference type="ARBA" id="ARBA00005594"/>
    </source>
</evidence>
<dbReference type="GO" id="GO:0006420">
    <property type="term" value="P:arginyl-tRNA aminoacylation"/>
    <property type="evidence" value="ECO:0007669"/>
    <property type="project" value="UniProtKB-UniRule"/>
</dbReference>
<dbReference type="SUPFAM" id="SSF55190">
    <property type="entry name" value="Arginyl-tRNA synthetase (ArgRS), N-terminal 'additional' domain"/>
    <property type="match status" value="1"/>
</dbReference>
<dbReference type="Gene3D" id="3.40.50.620">
    <property type="entry name" value="HUPs"/>
    <property type="match status" value="1"/>
</dbReference>
<reference evidence="14 15" key="1">
    <citation type="submission" date="2017-12" db="EMBL/GenBank/DDBJ databases">
        <title>The whole genome sequence of the Acidipropionibacterium virtanenii sp. nov. type strain JS278.</title>
        <authorList>
            <person name="Laine P."/>
            <person name="Deptula P."/>
            <person name="Varmanen P."/>
            <person name="Auvinen P."/>
        </authorList>
    </citation>
    <scope>NUCLEOTIDE SEQUENCE [LARGE SCALE GENOMIC DNA]</scope>
    <source>
        <strain evidence="14 15">JS278</strain>
    </source>
</reference>
<keyword evidence="8 10" id="KW-0030">Aminoacyl-tRNA synthetase</keyword>
<dbReference type="AlphaFoldDB" id="A0A344UWZ3"/>
<dbReference type="Pfam" id="PF00750">
    <property type="entry name" value="tRNA-synt_1d"/>
    <property type="match status" value="1"/>
</dbReference>
<dbReference type="GO" id="GO:0005524">
    <property type="term" value="F:ATP binding"/>
    <property type="evidence" value="ECO:0007669"/>
    <property type="project" value="UniProtKB-UniRule"/>
</dbReference>
<evidence type="ECO:0000256" key="5">
    <source>
        <dbReference type="ARBA" id="ARBA00022741"/>
    </source>
</evidence>
<dbReference type="RefSeq" id="WP_114045613.1">
    <property type="nucleotide sequence ID" value="NZ_CP025198.1"/>
</dbReference>
<evidence type="ECO:0000259" key="12">
    <source>
        <dbReference type="SMART" id="SM00836"/>
    </source>
</evidence>
<evidence type="ECO:0000256" key="1">
    <source>
        <dbReference type="ARBA" id="ARBA00004496"/>
    </source>
</evidence>
<accession>A0A344UWZ3</accession>
<dbReference type="PROSITE" id="PS00178">
    <property type="entry name" value="AA_TRNA_LIGASE_I"/>
    <property type="match status" value="1"/>
</dbReference>
<evidence type="ECO:0000256" key="9">
    <source>
        <dbReference type="ARBA" id="ARBA00049339"/>
    </source>
</evidence>
<gene>
    <name evidence="10 14" type="primary">argS</name>
    <name evidence="14" type="ORF">JS278_02654</name>
</gene>
<dbReference type="SMART" id="SM00836">
    <property type="entry name" value="DALR_1"/>
    <property type="match status" value="1"/>
</dbReference>
<feature type="domain" description="Arginyl tRNA synthetase N-terminal" evidence="13">
    <location>
        <begin position="2"/>
        <end position="81"/>
    </location>
</feature>
<dbReference type="Gene3D" id="1.10.730.10">
    <property type="entry name" value="Isoleucyl-tRNA Synthetase, Domain 1"/>
    <property type="match status" value="1"/>
</dbReference>
<feature type="short sequence motif" description="'HIGH' region" evidence="10">
    <location>
        <begin position="117"/>
        <end position="127"/>
    </location>
</feature>
<dbReference type="InterPro" id="IPR014729">
    <property type="entry name" value="Rossmann-like_a/b/a_fold"/>
</dbReference>
<keyword evidence="4 10" id="KW-0436">Ligase</keyword>
<dbReference type="SUPFAM" id="SSF47323">
    <property type="entry name" value="Anticodon-binding domain of a subclass of class I aminoacyl-tRNA synthetases"/>
    <property type="match status" value="1"/>
</dbReference>
<dbReference type="SUPFAM" id="SSF52374">
    <property type="entry name" value="Nucleotidylyl transferase"/>
    <property type="match status" value="1"/>
</dbReference>
<name>A0A344UWZ3_9ACTN</name>
<dbReference type="Gene3D" id="3.30.1360.70">
    <property type="entry name" value="Arginyl tRNA synthetase N-terminal domain"/>
    <property type="match status" value="1"/>
</dbReference>
<dbReference type="InterPro" id="IPR001412">
    <property type="entry name" value="aa-tRNA-synth_I_CS"/>
</dbReference>
<dbReference type="InterPro" id="IPR036695">
    <property type="entry name" value="Arg-tRNA-synth_N_sf"/>
</dbReference>
<dbReference type="FunFam" id="1.10.730.10:FF:000008">
    <property type="entry name" value="Arginine--tRNA ligase"/>
    <property type="match status" value="1"/>
</dbReference>
<keyword evidence="6 10" id="KW-0067">ATP-binding</keyword>
<sequence length="556" mass="60296">MSSLPSQLAARIESVTGIDPELRPATKPQFGHFQSNVALRLAKSQGRPPRQIATDIVAKLKADDLVETPDIAGPGFINFRLRSDVLAGVASALVTDPHAGIVQAETPQRVVIDYSAPNVAKQMHVGHLRSTIIGDCFNRVLTAQGHTVIPQNHIGDWGTQFGMLVQYIVEHDVDVSALDLPAAEQLYKDSKRQFDADAEFADRARRRVVALQSGDEETLATWRALIAVSLAGFNATYARLGIKLTDDDLAGESTYNDDLPKVVDELKADGLAVEDAGALCVFVEGEDAPMIVQKKDGGFGYDATDLAAIRRRVGRLDADRIIYVTDVRQHHHFDMVFKVARLAGFLPDDVTAEHVGYGMVLGPDGHPFKTREGGTVSLNSLLDEAEEHAAPNIALAAIKYADLSNGLQKDYVFDAERMVQTTGDTGPYLQYAHARVSQILRKAAAQSDPGIDPQADLSGMDWGTVTVLDQPAEQQLALLLSRFGEVVETVAADLTPHKLCTYLYDLAGAYSSFYEQCPVLKSEGQVRASRLALCAATRRVIGTGLELLGIDAPDRM</sequence>
<comment type="catalytic activity">
    <reaction evidence="9 10">
        <text>tRNA(Arg) + L-arginine + ATP = L-arginyl-tRNA(Arg) + AMP + diphosphate</text>
        <dbReference type="Rhea" id="RHEA:20301"/>
        <dbReference type="Rhea" id="RHEA-COMP:9658"/>
        <dbReference type="Rhea" id="RHEA-COMP:9673"/>
        <dbReference type="ChEBI" id="CHEBI:30616"/>
        <dbReference type="ChEBI" id="CHEBI:32682"/>
        <dbReference type="ChEBI" id="CHEBI:33019"/>
        <dbReference type="ChEBI" id="CHEBI:78442"/>
        <dbReference type="ChEBI" id="CHEBI:78513"/>
        <dbReference type="ChEBI" id="CHEBI:456215"/>
        <dbReference type="EC" id="6.1.1.19"/>
    </reaction>
</comment>
<dbReference type="HAMAP" id="MF_00123">
    <property type="entry name" value="Arg_tRNA_synth"/>
    <property type="match status" value="1"/>
</dbReference>
<dbReference type="PANTHER" id="PTHR11956">
    <property type="entry name" value="ARGINYL-TRNA SYNTHETASE"/>
    <property type="match status" value="1"/>
</dbReference>
<dbReference type="NCBIfam" id="TIGR00456">
    <property type="entry name" value="argS"/>
    <property type="match status" value="1"/>
</dbReference>